<reference evidence="5" key="1">
    <citation type="journal article" date="2019" name="Nat. Commun.">
        <title>Expansion of phycobilisome linker gene families in mesophilic red algae.</title>
        <authorList>
            <person name="Lee J."/>
            <person name="Kim D."/>
            <person name="Bhattacharya D."/>
            <person name="Yoon H.S."/>
        </authorList>
    </citation>
    <scope>NUCLEOTIDE SEQUENCE [LARGE SCALE GENOMIC DNA]</scope>
    <source>
        <strain evidence="5">CCMP 1328</strain>
    </source>
</reference>
<dbReference type="GO" id="GO:0000445">
    <property type="term" value="C:THO complex part of transcription export complex"/>
    <property type="evidence" value="ECO:0007669"/>
    <property type="project" value="TreeGrafter"/>
</dbReference>
<dbReference type="InterPro" id="IPR021418">
    <property type="entry name" value="THO_THOC2_C"/>
</dbReference>
<organism evidence="4 5">
    <name type="scientific">Porphyridium purpureum</name>
    <name type="common">Red alga</name>
    <name type="synonym">Porphyridium cruentum</name>
    <dbReference type="NCBI Taxonomy" id="35688"/>
    <lineage>
        <taxon>Eukaryota</taxon>
        <taxon>Rhodophyta</taxon>
        <taxon>Bangiophyceae</taxon>
        <taxon>Porphyridiales</taxon>
        <taxon>Porphyridiaceae</taxon>
        <taxon>Porphyridium</taxon>
    </lineage>
</organism>
<dbReference type="PANTHER" id="PTHR21597">
    <property type="entry name" value="THO2 PROTEIN"/>
    <property type="match status" value="1"/>
</dbReference>
<dbReference type="GO" id="GO:0006406">
    <property type="term" value="P:mRNA export from nucleus"/>
    <property type="evidence" value="ECO:0007669"/>
    <property type="project" value="InterPro"/>
</dbReference>
<protein>
    <submittedName>
        <fullName evidence="4">THO complex subunit 2</fullName>
    </submittedName>
</protein>
<dbReference type="Proteomes" id="UP000324585">
    <property type="component" value="Unassembled WGS sequence"/>
</dbReference>
<feature type="compositionally biased region" description="Polar residues" evidence="1">
    <location>
        <begin position="1568"/>
        <end position="1577"/>
    </location>
</feature>
<dbReference type="InterPro" id="IPR032302">
    <property type="entry name" value="THOC2_N"/>
</dbReference>
<name>A0A5J4Z0K8_PORPP</name>
<feature type="region of interest" description="Disordered" evidence="1">
    <location>
        <begin position="111"/>
        <end position="130"/>
    </location>
</feature>
<dbReference type="InterPro" id="IPR040007">
    <property type="entry name" value="Tho2"/>
</dbReference>
<dbReference type="Pfam" id="PF16134">
    <property type="entry name" value="THOC2_N"/>
    <property type="match status" value="1"/>
</dbReference>
<feature type="region of interest" description="Disordered" evidence="1">
    <location>
        <begin position="421"/>
        <end position="457"/>
    </location>
</feature>
<feature type="compositionally biased region" description="Basic and acidic residues" evidence="1">
    <location>
        <begin position="1554"/>
        <end position="1564"/>
    </location>
</feature>
<evidence type="ECO:0000256" key="1">
    <source>
        <dbReference type="SAM" id="MobiDB-lite"/>
    </source>
</evidence>
<feature type="compositionally biased region" description="Basic residues" evidence="1">
    <location>
        <begin position="1776"/>
        <end position="1790"/>
    </location>
</feature>
<dbReference type="Pfam" id="PF11262">
    <property type="entry name" value="Tho2"/>
    <property type="match status" value="1"/>
</dbReference>
<sequence>MQTLPEHTAVLQMQRVMTECVNTALLALGNGAEEPDWALVKPVLDGAIERIRSIRDATTAVLSTSPRMMHLSAELREEERDELRNSQVGWAFECAARDIFVPSVLNIAQNAHSHPSEQSPQALHLAPDGDRPCQDQRCAQVLRSLGEALVAQTWLKARDLIVRLPDQALAALQIVDKDYYFKMARYKRKCVVEKPPVHNLAREEPDGFTQLFWHLNDHILPRKDNSVPTTEECDTGSRSEDEISRALRRFESRTRACIGTFQLAPNRVADHALLCIQLRIERDITRAVMEKQNITFKTSSLNCTDDAVRLCPSADLVRICKSKRIERAVLDCFDEANVAYVLGTKLRGYSRTCDQRIDPLDNAIQPVPRAPLSLLLLVATLILEKKVSLKLIWAYCEPSDKALAAQNIDFWQKAKKAEHEMENERSLGGGGASAVGGRLGPRKNASPAEDTDPARQRSNRLSAIRSALRNFDSGHPCAAQTEPYDANGQKLLLLESFLRLGEWTLALAVQRRMCSVHESGVGPMTGSNAASPVHVLYDVASHAGVADAMIHLCQAVLLPLFSPSRRRFENKHGAQYSVQEEVAALTVPAGSESIQGDQRKMKQLGTFEELDLAMKNEDGMSGGIRDLLLALGVHASYNIRFVFQLATLGVGETSSVSGTSPDGTGLLAESTPRASTVAFLVSRILLPVQSVLFGDAGLLDACMWRQMSECAGLDFAERARVYADALFVMRYVHTKCMVARASATNEVRFHLRRFSSNAVAELSTKLAVCCQYGGLCVPSVLLRQVMSYGNMVAPLAKAMATLSILEFDQLLYFCLDQLEMLFMSGTHERSTNRRRAHGEAELAVRPDGTLNSKFAYLIEFLALLLSHFPASLDVPAVLHYVLDRGTSSVGAAMGTPALLLLREVLLRMCGTAVSDELGSRGIHALAMLPTSRMFVVREEKGIPVVSTESRIARERLVRAAYSSPALADSLAIMLAQRCGEMSSKVDTLQYDDMDDGMGCSGSLLTLPRTNFLLDKCVETLCLFVEHCLTGLDSAQMPSNGRAQGDTEETSCIRGLNGLKALVLEYAIPPVYAFAMLRSHVRYLGVYESLVCDGAAAAILDGVVPQRVWNWIRPELYLTFWLLTLTDVELPRTAYDAELENVKAHIDSLSADKEKGKGTPGSESAGISGLADWMALQAGMEAEQRDHVERVNTTARMLERSSKTFYVVVDGAESNPHGESAVRITARCMLERCVLPRVRVSVADALFCAAFLEQLDRLPSANSTRTVAFSTMSILAAFCATCSQTIWCCTESESSRMGIFLHRLLLYLDDVRRKKRALAGSQLERTFAYELGTRTALNDSSGIFAHFSAQLASLHGQLLDGILANLSDADDTVKRNALHVLSRVVTVFPVLQGHVQKVREGVEVLKAKDSTKTISLSYLNGLSSALEAREGWDACTDEDASKLSQAVVNARLLEDQRSRTEPGLEHEEMNGPGPMQVDSVVDGTGSALEVTADILADVQDLAGTQNERQQSTALGEEDESSKEAAKPKQPAAPRTDVKLAAASIRAPEARALDLREKLTKNKGERGVTQVVQEQSARPQTRAPDVIGSSAQAHEQSKEKGVSVGLGVKRQRETEASDAKLDRIGKARKLEGGRVKTVSEHPESAKHEVRPSQDGGASAGVLQSGDIHERRFVTAKRDETDKVGFGGERGHKHERGWERDRVRDSSASKGDELGKPSQPASAPPKPDLRQRFMLKSQTESGGAGRGSDSGPQLETRDGHGEQVFAAPDVGGGMGRGGRSGRKTGKRRGFKSN</sequence>
<comment type="caution">
    <text evidence="4">The sequence shown here is derived from an EMBL/GenBank/DDBJ whole genome shotgun (WGS) entry which is preliminary data.</text>
</comment>
<dbReference type="GO" id="GO:0003729">
    <property type="term" value="F:mRNA binding"/>
    <property type="evidence" value="ECO:0007669"/>
    <property type="project" value="TreeGrafter"/>
</dbReference>
<feature type="domain" description="THO complex subunit 2 N-terminal" evidence="3">
    <location>
        <begin position="147"/>
        <end position="508"/>
    </location>
</feature>
<dbReference type="OrthoDB" id="29024at2759"/>
<feature type="compositionally biased region" description="Gly residues" evidence="1">
    <location>
        <begin position="427"/>
        <end position="439"/>
    </location>
</feature>
<dbReference type="GO" id="GO:0006397">
    <property type="term" value="P:mRNA processing"/>
    <property type="evidence" value="ECO:0007669"/>
    <property type="project" value="InterPro"/>
</dbReference>
<feature type="domain" description="THO complex subunitTHOC2 C-terminal" evidence="2">
    <location>
        <begin position="1108"/>
        <end position="1416"/>
    </location>
</feature>
<dbReference type="PANTHER" id="PTHR21597:SF0">
    <property type="entry name" value="THO COMPLEX SUBUNIT 2"/>
    <property type="match status" value="1"/>
</dbReference>
<evidence type="ECO:0000313" key="4">
    <source>
        <dbReference type="EMBL" id="KAA8497409.1"/>
    </source>
</evidence>
<feature type="region of interest" description="Disordered" evidence="1">
    <location>
        <begin position="1554"/>
        <end position="1790"/>
    </location>
</feature>
<gene>
    <name evidence="4" type="ORF">FVE85_1138</name>
</gene>
<feature type="compositionally biased region" description="Basic and acidic residues" evidence="1">
    <location>
        <begin position="1608"/>
        <end position="1649"/>
    </location>
</feature>
<dbReference type="EMBL" id="VRMN01000002">
    <property type="protein sequence ID" value="KAA8497409.1"/>
    <property type="molecule type" value="Genomic_DNA"/>
</dbReference>
<feature type="compositionally biased region" description="Basic and acidic residues" evidence="1">
    <location>
        <begin position="1664"/>
        <end position="1712"/>
    </location>
</feature>
<evidence type="ECO:0000259" key="3">
    <source>
        <dbReference type="Pfam" id="PF16134"/>
    </source>
</evidence>
<accession>A0A5J4Z0K8</accession>
<feature type="compositionally biased region" description="Polar residues" evidence="1">
    <location>
        <begin position="111"/>
        <end position="121"/>
    </location>
</feature>
<keyword evidence="5" id="KW-1185">Reference proteome</keyword>
<feature type="region of interest" description="Disordered" evidence="1">
    <location>
        <begin position="1504"/>
        <end position="1536"/>
    </location>
</feature>
<feature type="region of interest" description="Disordered" evidence="1">
    <location>
        <begin position="1452"/>
        <end position="1480"/>
    </location>
</feature>
<proteinExistence type="predicted"/>
<feature type="compositionally biased region" description="Basic and acidic residues" evidence="1">
    <location>
        <begin position="1452"/>
        <end position="1468"/>
    </location>
</feature>
<evidence type="ECO:0000259" key="2">
    <source>
        <dbReference type="Pfam" id="PF11262"/>
    </source>
</evidence>
<evidence type="ECO:0000313" key="5">
    <source>
        <dbReference type="Proteomes" id="UP000324585"/>
    </source>
</evidence>